<dbReference type="Pfam" id="PF00126">
    <property type="entry name" value="HTH_1"/>
    <property type="match status" value="1"/>
</dbReference>
<evidence type="ECO:0000313" key="6">
    <source>
        <dbReference type="EMBL" id="RXW27569.1"/>
    </source>
</evidence>
<proteinExistence type="inferred from homology"/>
<keyword evidence="2" id="KW-0805">Transcription regulation</keyword>
<dbReference type="Proteomes" id="UP000290875">
    <property type="component" value="Unassembled WGS sequence"/>
</dbReference>
<evidence type="ECO:0000256" key="3">
    <source>
        <dbReference type="ARBA" id="ARBA00023125"/>
    </source>
</evidence>
<keyword evidence="3" id="KW-0238">DNA-binding</keyword>
<accession>A0A4Q2E447</accession>
<name>A0A4Q2E447_ENTCL</name>
<dbReference type="AlphaFoldDB" id="A0A4Q2E447"/>
<dbReference type="PANTHER" id="PTHR30537">
    <property type="entry name" value="HTH-TYPE TRANSCRIPTIONAL REGULATOR"/>
    <property type="match status" value="1"/>
</dbReference>
<evidence type="ECO:0000313" key="7">
    <source>
        <dbReference type="Proteomes" id="UP000290875"/>
    </source>
</evidence>
<sequence length="308" mass="34774">MSLPPLYALRAFEAAARLNSFSKAAETLNITPGAVSRHVRTLELWFDCELFKRQGPRVEVSEAGRILAGQLSESFASMEWACRAFRSEHHLLRLKAPSSLTMRWLLDALRTFRESHAKPKVEIASVWMDIDTVDFTREPYDCAILLGNGYFGEATESRLLFSEWLIPACAPSLLESARHHLPQCDLIHPSPDRRDWRRWLKRTGKFPGLDVSGGIVFDTLEQGSLAAMNGHGVAMTDLRLSSEALTGGLLVLPFREAIATGEGYYIVWPKNSLRKQSIERLLGWLNLNTPVVPSLDIVCLDWDYKRSY</sequence>
<dbReference type="InterPro" id="IPR058163">
    <property type="entry name" value="LysR-type_TF_proteobact-type"/>
</dbReference>
<dbReference type="InterPro" id="IPR000847">
    <property type="entry name" value="LysR_HTH_N"/>
</dbReference>
<dbReference type="Gene3D" id="1.10.10.10">
    <property type="entry name" value="Winged helix-like DNA-binding domain superfamily/Winged helix DNA-binding domain"/>
    <property type="match status" value="1"/>
</dbReference>
<comment type="similarity">
    <text evidence="1">Belongs to the LysR transcriptional regulatory family.</text>
</comment>
<dbReference type="SUPFAM" id="SSF46785">
    <property type="entry name" value="Winged helix' DNA-binding domain"/>
    <property type="match status" value="1"/>
</dbReference>
<dbReference type="RefSeq" id="WP_129324809.1">
    <property type="nucleotide sequence ID" value="NZ_QJSL01000018.1"/>
</dbReference>
<dbReference type="InterPro" id="IPR036390">
    <property type="entry name" value="WH_DNA-bd_sf"/>
</dbReference>
<protein>
    <submittedName>
        <fullName evidence="6">LysR family transcriptional regulator</fullName>
    </submittedName>
</protein>
<dbReference type="InterPro" id="IPR036388">
    <property type="entry name" value="WH-like_DNA-bd_sf"/>
</dbReference>
<dbReference type="GO" id="GO:0043565">
    <property type="term" value="F:sequence-specific DNA binding"/>
    <property type="evidence" value="ECO:0007669"/>
    <property type="project" value="TreeGrafter"/>
</dbReference>
<evidence type="ECO:0000256" key="1">
    <source>
        <dbReference type="ARBA" id="ARBA00009437"/>
    </source>
</evidence>
<dbReference type="PROSITE" id="PS50931">
    <property type="entry name" value="HTH_LYSR"/>
    <property type="match status" value="1"/>
</dbReference>
<dbReference type="InterPro" id="IPR005119">
    <property type="entry name" value="LysR_subst-bd"/>
</dbReference>
<evidence type="ECO:0000256" key="4">
    <source>
        <dbReference type="ARBA" id="ARBA00023163"/>
    </source>
</evidence>
<evidence type="ECO:0000259" key="5">
    <source>
        <dbReference type="PROSITE" id="PS50931"/>
    </source>
</evidence>
<keyword evidence="4" id="KW-0804">Transcription</keyword>
<dbReference type="GO" id="GO:0003700">
    <property type="term" value="F:DNA-binding transcription factor activity"/>
    <property type="evidence" value="ECO:0007669"/>
    <property type="project" value="InterPro"/>
</dbReference>
<feature type="domain" description="HTH lysR-type" evidence="5">
    <location>
        <begin position="4"/>
        <end position="61"/>
    </location>
</feature>
<dbReference type="Pfam" id="PF03466">
    <property type="entry name" value="LysR_substrate"/>
    <property type="match status" value="1"/>
</dbReference>
<gene>
    <name evidence="6" type="ORF">DM877_18275</name>
</gene>
<evidence type="ECO:0000256" key="2">
    <source>
        <dbReference type="ARBA" id="ARBA00023015"/>
    </source>
</evidence>
<dbReference type="EMBL" id="QJSL01000018">
    <property type="protein sequence ID" value="RXW27569.1"/>
    <property type="molecule type" value="Genomic_DNA"/>
</dbReference>
<organism evidence="6 7">
    <name type="scientific">Enterobacter cloacae</name>
    <dbReference type="NCBI Taxonomy" id="550"/>
    <lineage>
        <taxon>Bacteria</taxon>
        <taxon>Pseudomonadati</taxon>
        <taxon>Pseudomonadota</taxon>
        <taxon>Gammaproteobacteria</taxon>
        <taxon>Enterobacterales</taxon>
        <taxon>Enterobacteriaceae</taxon>
        <taxon>Enterobacter</taxon>
        <taxon>Enterobacter cloacae complex</taxon>
    </lineage>
</organism>
<dbReference type="PANTHER" id="PTHR30537:SF26">
    <property type="entry name" value="GLYCINE CLEAVAGE SYSTEM TRANSCRIPTIONAL ACTIVATOR"/>
    <property type="match status" value="1"/>
</dbReference>
<dbReference type="SUPFAM" id="SSF53850">
    <property type="entry name" value="Periplasmic binding protein-like II"/>
    <property type="match status" value="1"/>
</dbReference>
<comment type="caution">
    <text evidence="6">The sequence shown here is derived from an EMBL/GenBank/DDBJ whole genome shotgun (WGS) entry which is preliminary data.</text>
</comment>
<dbReference type="Gene3D" id="3.40.190.10">
    <property type="entry name" value="Periplasmic binding protein-like II"/>
    <property type="match status" value="2"/>
</dbReference>
<reference evidence="6 7" key="1">
    <citation type="submission" date="2018-06" db="EMBL/GenBank/DDBJ databases">
        <title>Carbapenemase-producing Enterobacteriaceae present in wastewater treatment plant effluent and nearby surface waters in the US.</title>
        <authorList>
            <person name="Mathys D.A."/>
            <person name="Mollenkopf D.F."/>
            <person name="Feicht S.M."/>
            <person name="Adams R.J."/>
            <person name="Albers A.L."/>
            <person name="Grooters S.V."/>
            <person name="Stuever D.M."/>
            <person name="Daniels J.B."/>
            <person name="Wittum T.E."/>
        </authorList>
    </citation>
    <scope>NUCLEOTIDE SEQUENCE [LARGE SCALE GENOMIC DNA]</scope>
    <source>
        <strain evidence="6 7">GEO_4_Eff_A</strain>
    </source>
</reference>
<dbReference type="GO" id="GO:0006351">
    <property type="term" value="P:DNA-templated transcription"/>
    <property type="evidence" value="ECO:0007669"/>
    <property type="project" value="TreeGrafter"/>
</dbReference>